<keyword evidence="2" id="KW-1185">Reference proteome</keyword>
<organism evidence="1 2">
    <name type="scientific">Burkholderia phage BcepSauron</name>
    <dbReference type="NCBI Taxonomy" id="2530033"/>
    <lineage>
        <taxon>Viruses</taxon>
        <taxon>Duplodnaviria</taxon>
        <taxon>Heunggongvirae</taxon>
        <taxon>Uroviricota</taxon>
        <taxon>Caudoviricetes</taxon>
        <taxon>Sarumanvirus</taxon>
        <taxon>Sarumanvirus bcepsauron</taxon>
    </lineage>
</organism>
<sequence length="104" mass="10969">MATKNHAPEFLVIVDAQSKATAVLEVQITSKLDRSLVNRAAGLYGFFQVSGEEAADIVSSGVALTKLPSVLSLLSFGASNLKPKRLFPDTGAFPFGKPEVAYGV</sequence>
<dbReference type="Proteomes" id="UP000301424">
    <property type="component" value="Segment"/>
</dbReference>
<accession>A0A482MNH3</accession>
<evidence type="ECO:0000313" key="2">
    <source>
        <dbReference type="Proteomes" id="UP000301424"/>
    </source>
</evidence>
<gene>
    <name evidence="1" type="ORF">BcepSauron_382</name>
</gene>
<evidence type="ECO:0000313" key="1">
    <source>
        <dbReference type="EMBL" id="QBQ74762.1"/>
    </source>
</evidence>
<name>A0A482MNH3_9CAUD</name>
<dbReference type="EMBL" id="MK552141">
    <property type="protein sequence ID" value="QBQ74762.1"/>
    <property type="molecule type" value="Genomic_DNA"/>
</dbReference>
<proteinExistence type="predicted"/>
<reference evidence="1 2" key="1">
    <citation type="submission" date="2019-02" db="EMBL/GenBank/DDBJ databases">
        <title>Complete genome sequence of Burkholderia cenocepacia phage BcepSauron.</title>
        <authorList>
            <person name="Park K."/>
            <person name="Gonzalez C."/>
            <person name="Liu M."/>
            <person name="Gill J."/>
        </authorList>
    </citation>
    <scope>NUCLEOTIDE SEQUENCE [LARGE SCALE GENOMIC DNA]</scope>
</reference>
<protein>
    <submittedName>
        <fullName evidence="1">Uncharacterized protein</fullName>
    </submittedName>
</protein>